<dbReference type="GO" id="GO:0008757">
    <property type="term" value="F:S-adenosylmethionine-dependent methyltransferase activity"/>
    <property type="evidence" value="ECO:0000318"/>
    <property type="project" value="GO_Central"/>
</dbReference>
<dbReference type="InterPro" id="IPR002935">
    <property type="entry name" value="SAM_O-MeTrfase"/>
</dbReference>
<dbReference type="PROSITE" id="PS51682">
    <property type="entry name" value="SAM_OMT_I"/>
    <property type="match status" value="1"/>
</dbReference>
<dbReference type="Gene3D" id="3.40.50.150">
    <property type="entry name" value="Vaccinia Virus protein VP39"/>
    <property type="match status" value="1"/>
</dbReference>
<dbReference type="InterPro" id="IPR029063">
    <property type="entry name" value="SAM-dependent_MTases_sf"/>
</dbReference>
<dbReference type="GO" id="GO:0008171">
    <property type="term" value="F:O-methyltransferase activity"/>
    <property type="evidence" value="ECO:0007669"/>
    <property type="project" value="InterPro"/>
</dbReference>
<comment type="similarity">
    <text evidence="4">Belongs to the class I-like SAM-binding methyltransferase superfamily. Cation-dependent O-methyltransferase family.</text>
</comment>
<dbReference type="AlphaFoldDB" id="U5CZ55"/>
<dbReference type="PANTHER" id="PTHR10509:SF82">
    <property type="entry name" value="CAFFEOYL-COA O-METHYLTRANSFERASE-LIKE"/>
    <property type="match status" value="1"/>
</dbReference>
<keyword evidence="2" id="KW-0808">Transferase</keyword>
<gene>
    <name evidence="5" type="ORF">AMTR_s00036p00228690</name>
</gene>
<evidence type="ECO:0000313" key="5">
    <source>
        <dbReference type="EMBL" id="ERN15454.1"/>
    </source>
</evidence>
<evidence type="ECO:0000256" key="4">
    <source>
        <dbReference type="ARBA" id="ARBA00023453"/>
    </source>
</evidence>
<reference evidence="6" key="1">
    <citation type="journal article" date="2013" name="Science">
        <title>The Amborella genome and the evolution of flowering plants.</title>
        <authorList>
            <consortium name="Amborella Genome Project"/>
        </authorList>
    </citation>
    <scope>NUCLEOTIDE SEQUENCE [LARGE SCALE GENOMIC DNA]</scope>
</reference>
<dbReference type="Proteomes" id="UP000017836">
    <property type="component" value="Unassembled WGS sequence"/>
</dbReference>
<dbReference type="eggNOG" id="KOG1663">
    <property type="taxonomic scope" value="Eukaryota"/>
</dbReference>
<sequence>MWSQLRVPSYGSGLTSVYPREAEGLKDLRDATEAHPWAIIATSPDGGQFISLLLKLINAKKTIEIGVFTGYSLLATALSLPDDGKVVAIDIDKAVYDEYGLPIIKKVGVAHKISFIHSPAMPILDELLQDPKEEGSFDFAFVDADKPNYENYHERLLKLVKVGGLIMYDNTLWGGSVAQDEALVPDFLKPNRHHLINFNRALAIDPRVEISQIPVGDGVTLCRRLY</sequence>
<evidence type="ECO:0000256" key="1">
    <source>
        <dbReference type="ARBA" id="ARBA00022603"/>
    </source>
</evidence>
<keyword evidence="3" id="KW-0949">S-adenosyl-L-methionine</keyword>
<dbReference type="InterPro" id="IPR050362">
    <property type="entry name" value="Cation-dep_OMT"/>
</dbReference>
<dbReference type="EMBL" id="KI392503">
    <property type="protein sequence ID" value="ERN15454.1"/>
    <property type="molecule type" value="Genomic_DNA"/>
</dbReference>
<evidence type="ECO:0008006" key="7">
    <source>
        <dbReference type="Google" id="ProtNLM"/>
    </source>
</evidence>
<name>U5CZ55_AMBTC</name>
<dbReference type="SUPFAM" id="SSF53335">
    <property type="entry name" value="S-adenosyl-L-methionine-dependent methyltransferases"/>
    <property type="match status" value="1"/>
</dbReference>
<proteinExistence type="inferred from homology"/>
<dbReference type="GO" id="GO:0032259">
    <property type="term" value="P:methylation"/>
    <property type="evidence" value="ECO:0007669"/>
    <property type="project" value="UniProtKB-KW"/>
</dbReference>
<keyword evidence="1" id="KW-0489">Methyltransferase</keyword>
<dbReference type="Pfam" id="PF01596">
    <property type="entry name" value="Methyltransf_3"/>
    <property type="match status" value="1"/>
</dbReference>
<dbReference type="CDD" id="cd02440">
    <property type="entry name" value="AdoMet_MTases"/>
    <property type="match status" value="1"/>
</dbReference>
<evidence type="ECO:0000313" key="6">
    <source>
        <dbReference type="Proteomes" id="UP000017836"/>
    </source>
</evidence>
<accession>U5CZ55</accession>
<organism evidence="5 6">
    <name type="scientific">Amborella trichopoda</name>
    <dbReference type="NCBI Taxonomy" id="13333"/>
    <lineage>
        <taxon>Eukaryota</taxon>
        <taxon>Viridiplantae</taxon>
        <taxon>Streptophyta</taxon>
        <taxon>Embryophyta</taxon>
        <taxon>Tracheophyta</taxon>
        <taxon>Spermatophyta</taxon>
        <taxon>Magnoliopsida</taxon>
        <taxon>Amborellales</taxon>
        <taxon>Amborellaceae</taxon>
        <taxon>Amborella</taxon>
    </lineage>
</organism>
<keyword evidence="6" id="KW-1185">Reference proteome</keyword>
<protein>
    <recommendedName>
        <fullName evidence="7">Caffeoyl-CoA O-methyltransferase</fullName>
    </recommendedName>
</protein>
<evidence type="ECO:0000256" key="3">
    <source>
        <dbReference type="ARBA" id="ARBA00022691"/>
    </source>
</evidence>
<evidence type="ECO:0000256" key="2">
    <source>
        <dbReference type="ARBA" id="ARBA00022679"/>
    </source>
</evidence>
<dbReference type="OMA" id="HQSGIMQ"/>
<dbReference type="HOGENOM" id="CLU_067676_5_0_1"/>
<dbReference type="Gramene" id="ERN15454">
    <property type="protein sequence ID" value="ERN15454"/>
    <property type="gene ID" value="AMTR_s00036p00228690"/>
</dbReference>
<dbReference type="STRING" id="13333.U5CZ55"/>
<dbReference type="PANTHER" id="PTHR10509">
    <property type="entry name" value="O-METHYLTRANSFERASE-RELATED"/>
    <property type="match status" value="1"/>
</dbReference>